<comment type="subunit">
    <text evidence="3">Monomer.</text>
</comment>
<dbReference type="PRINTS" id="PR00862">
    <property type="entry name" value="PROLIGOPTASE"/>
</dbReference>
<dbReference type="GO" id="GO:0004252">
    <property type="term" value="F:serine-type endopeptidase activity"/>
    <property type="evidence" value="ECO:0007669"/>
    <property type="project" value="UniProtKB-UniRule"/>
</dbReference>
<evidence type="ECO:0000256" key="2">
    <source>
        <dbReference type="ARBA" id="ARBA00005228"/>
    </source>
</evidence>
<evidence type="ECO:0000256" key="6">
    <source>
        <dbReference type="ARBA" id="ARBA00022825"/>
    </source>
</evidence>
<dbReference type="SUPFAM" id="SSF53474">
    <property type="entry name" value="alpha/beta-Hydrolases"/>
    <property type="match status" value="1"/>
</dbReference>
<evidence type="ECO:0000256" key="3">
    <source>
        <dbReference type="ARBA" id="ARBA00011245"/>
    </source>
</evidence>
<dbReference type="GO" id="GO:0070012">
    <property type="term" value="F:oligopeptidase activity"/>
    <property type="evidence" value="ECO:0007669"/>
    <property type="project" value="TreeGrafter"/>
</dbReference>
<dbReference type="Pfam" id="PF00326">
    <property type="entry name" value="Peptidase_S9"/>
    <property type="match status" value="1"/>
</dbReference>
<evidence type="ECO:0000256" key="4">
    <source>
        <dbReference type="ARBA" id="ARBA00022670"/>
    </source>
</evidence>
<dbReference type="GO" id="GO:0006508">
    <property type="term" value="P:proteolysis"/>
    <property type="evidence" value="ECO:0007669"/>
    <property type="project" value="UniProtKB-KW"/>
</dbReference>
<dbReference type="PANTHER" id="PTHR42881:SF2">
    <property type="entry name" value="PROLYL ENDOPEPTIDASE"/>
    <property type="match status" value="1"/>
</dbReference>
<dbReference type="InterPro" id="IPR051167">
    <property type="entry name" value="Prolyl_oligopep/macrocyclase"/>
</dbReference>
<keyword evidence="5 7" id="KW-0378">Hydrolase</keyword>
<dbReference type="InterPro" id="IPR002470">
    <property type="entry name" value="Peptidase_S9A"/>
</dbReference>
<dbReference type="EC" id="3.4.21.-" evidence="7"/>
<evidence type="ECO:0000256" key="7">
    <source>
        <dbReference type="RuleBase" id="RU368024"/>
    </source>
</evidence>
<comment type="catalytic activity">
    <reaction evidence="1">
        <text>Hydrolysis of Pro-|-Xaa &gt;&gt; Ala-|-Xaa in oligopeptides.</text>
        <dbReference type="EC" id="3.4.21.26"/>
    </reaction>
</comment>
<evidence type="ECO:0000256" key="5">
    <source>
        <dbReference type="ARBA" id="ARBA00022801"/>
    </source>
</evidence>
<dbReference type="Gene3D" id="3.40.50.1820">
    <property type="entry name" value="alpha/beta hydrolase"/>
    <property type="match status" value="1"/>
</dbReference>
<feature type="domain" description="Peptidase S9 prolyl oligopeptidase catalytic" evidence="8">
    <location>
        <begin position="70"/>
        <end position="289"/>
    </location>
</feature>
<reference evidence="9 10" key="1">
    <citation type="submission" date="2014-04" db="EMBL/GenBank/DDBJ databases">
        <authorList>
            <consortium name="DOE Joint Genome Institute"/>
            <person name="Kuo A."/>
            <person name="Tarkka M."/>
            <person name="Buscot F."/>
            <person name="Kohler A."/>
            <person name="Nagy L.G."/>
            <person name="Floudas D."/>
            <person name="Copeland A."/>
            <person name="Barry K.W."/>
            <person name="Cichocki N."/>
            <person name="Veneault-Fourrey C."/>
            <person name="LaButti K."/>
            <person name="Lindquist E.A."/>
            <person name="Lipzen A."/>
            <person name="Lundell T."/>
            <person name="Morin E."/>
            <person name="Murat C."/>
            <person name="Sun H."/>
            <person name="Tunlid A."/>
            <person name="Henrissat B."/>
            <person name="Grigoriev I.V."/>
            <person name="Hibbett D.S."/>
            <person name="Martin F."/>
            <person name="Nordberg H.P."/>
            <person name="Cantor M.N."/>
            <person name="Hua S.X."/>
        </authorList>
    </citation>
    <scope>NUCLEOTIDE SEQUENCE [LARGE SCALE GENOMIC DNA]</scope>
    <source>
        <strain evidence="9 10">F 1598</strain>
    </source>
</reference>
<organism evidence="9 10">
    <name type="scientific">Piloderma croceum (strain F 1598)</name>
    <dbReference type="NCBI Taxonomy" id="765440"/>
    <lineage>
        <taxon>Eukaryota</taxon>
        <taxon>Fungi</taxon>
        <taxon>Dikarya</taxon>
        <taxon>Basidiomycota</taxon>
        <taxon>Agaricomycotina</taxon>
        <taxon>Agaricomycetes</taxon>
        <taxon>Agaricomycetidae</taxon>
        <taxon>Atheliales</taxon>
        <taxon>Atheliaceae</taxon>
        <taxon>Piloderma</taxon>
    </lineage>
</organism>
<accession>A0A0C3F799</accession>
<reference evidence="10" key="2">
    <citation type="submission" date="2015-01" db="EMBL/GenBank/DDBJ databases">
        <title>Evolutionary Origins and Diversification of the Mycorrhizal Mutualists.</title>
        <authorList>
            <consortium name="DOE Joint Genome Institute"/>
            <consortium name="Mycorrhizal Genomics Consortium"/>
            <person name="Kohler A."/>
            <person name="Kuo A."/>
            <person name="Nagy L.G."/>
            <person name="Floudas D."/>
            <person name="Copeland A."/>
            <person name="Barry K.W."/>
            <person name="Cichocki N."/>
            <person name="Veneault-Fourrey C."/>
            <person name="LaButti K."/>
            <person name="Lindquist E.A."/>
            <person name="Lipzen A."/>
            <person name="Lundell T."/>
            <person name="Morin E."/>
            <person name="Murat C."/>
            <person name="Riley R."/>
            <person name="Ohm R."/>
            <person name="Sun H."/>
            <person name="Tunlid A."/>
            <person name="Henrissat B."/>
            <person name="Grigoriev I.V."/>
            <person name="Hibbett D.S."/>
            <person name="Martin F."/>
        </authorList>
    </citation>
    <scope>NUCLEOTIDE SEQUENCE [LARGE SCALE GENOMIC DNA]</scope>
    <source>
        <strain evidence="10">F 1598</strain>
    </source>
</reference>
<sequence>ILWTTKVNGLNPDDFESSQVWYESKDGTKVPMFIVRHKSTEFDGTAPAIQYGYGGFAKSMDSFFSPIICAFMQTYGAILAVPSIRGGGEFGEEWHSGRRRENKGNCFDDFVAAALTKGFSLYSQFLVMNKYAAPGKVVINGASNGGLLVCASIIRAPEGNFGAAVAEGGVTDLLKFYKFTAGKAWTSEYGDPHIPEQFSFIFPLSPIHNVPTDKILPATLLMITGSDDRVVPMHSLKFIATLQYNLPQNPNPLLISIDKTWLGHSGGKSTDRRIKDAANKWGFVAQSLGLEWRASD</sequence>
<keyword evidence="6 7" id="KW-0720">Serine protease</keyword>
<dbReference type="Proteomes" id="UP000054166">
    <property type="component" value="Unassembled WGS sequence"/>
</dbReference>
<proteinExistence type="inferred from homology"/>
<dbReference type="EMBL" id="KN833043">
    <property type="protein sequence ID" value="KIM75701.1"/>
    <property type="molecule type" value="Genomic_DNA"/>
</dbReference>
<feature type="non-terminal residue" evidence="9">
    <location>
        <position position="1"/>
    </location>
</feature>
<dbReference type="FunFam" id="3.40.50.1820:FF:000005">
    <property type="entry name" value="Prolyl endopeptidase"/>
    <property type="match status" value="1"/>
</dbReference>
<dbReference type="STRING" id="765440.A0A0C3F799"/>
<keyword evidence="4 7" id="KW-0645">Protease</keyword>
<dbReference type="InterPro" id="IPR001375">
    <property type="entry name" value="Peptidase_S9_cat"/>
</dbReference>
<evidence type="ECO:0000313" key="9">
    <source>
        <dbReference type="EMBL" id="KIM75701.1"/>
    </source>
</evidence>
<evidence type="ECO:0000259" key="8">
    <source>
        <dbReference type="Pfam" id="PF00326"/>
    </source>
</evidence>
<dbReference type="OrthoDB" id="248387at2759"/>
<dbReference type="PANTHER" id="PTHR42881">
    <property type="entry name" value="PROLYL ENDOPEPTIDASE"/>
    <property type="match status" value="1"/>
</dbReference>
<keyword evidence="10" id="KW-1185">Reference proteome</keyword>
<evidence type="ECO:0000256" key="1">
    <source>
        <dbReference type="ARBA" id="ARBA00001070"/>
    </source>
</evidence>
<dbReference type="InParanoid" id="A0A0C3F799"/>
<name>A0A0C3F799_PILCF</name>
<dbReference type="GO" id="GO:0005829">
    <property type="term" value="C:cytosol"/>
    <property type="evidence" value="ECO:0007669"/>
    <property type="project" value="TreeGrafter"/>
</dbReference>
<gene>
    <name evidence="9" type="ORF">PILCRDRAFT_13352</name>
</gene>
<protein>
    <recommendedName>
        <fullName evidence="7">Prolyl endopeptidase</fullName>
        <ecNumber evidence="7">3.4.21.-</ecNumber>
    </recommendedName>
</protein>
<comment type="similarity">
    <text evidence="2 7">Belongs to the peptidase S9A family.</text>
</comment>
<dbReference type="AlphaFoldDB" id="A0A0C3F799"/>
<dbReference type="InterPro" id="IPR029058">
    <property type="entry name" value="AB_hydrolase_fold"/>
</dbReference>
<dbReference type="HOGENOM" id="CLU_011290_1_2_1"/>
<evidence type="ECO:0000313" key="10">
    <source>
        <dbReference type="Proteomes" id="UP000054166"/>
    </source>
</evidence>